<dbReference type="EMBL" id="WTXG01000001">
    <property type="protein sequence ID" value="KAI0308209.1"/>
    <property type="molecule type" value="Genomic_DNA"/>
</dbReference>
<proteinExistence type="predicted"/>
<accession>A0AAD4MH80</accession>
<dbReference type="AlphaFoldDB" id="A0AAD4MH80"/>
<comment type="caution">
    <text evidence="1">The sequence shown here is derived from an EMBL/GenBank/DDBJ whole genome shotgun (WGS) entry which is preliminary data.</text>
</comment>
<gene>
    <name evidence="1" type="ORF">B0F90DRAFT_1813513</name>
</gene>
<protein>
    <submittedName>
        <fullName evidence="1">Uncharacterized protein</fullName>
    </submittedName>
</protein>
<evidence type="ECO:0000313" key="2">
    <source>
        <dbReference type="Proteomes" id="UP001203297"/>
    </source>
</evidence>
<organism evidence="1 2">
    <name type="scientific">Multifurca ochricompacta</name>
    <dbReference type="NCBI Taxonomy" id="376703"/>
    <lineage>
        <taxon>Eukaryota</taxon>
        <taxon>Fungi</taxon>
        <taxon>Dikarya</taxon>
        <taxon>Basidiomycota</taxon>
        <taxon>Agaricomycotina</taxon>
        <taxon>Agaricomycetes</taxon>
        <taxon>Russulales</taxon>
        <taxon>Russulaceae</taxon>
        <taxon>Multifurca</taxon>
    </lineage>
</organism>
<evidence type="ECO:0000313" key="1">
    <source>
        <dbReference type="EMBL" id="KAI0308209.1"/>
    </source>
</evidence>
<sequence length="574" mass="65228">MPSDPVLHHLLRLPFGPYLDEMVLSDKCKSVPSKLLLLDDFMLACNDQPTGFDRTEFEGDLTPQNAVHLSPIHSGSRVFFRGVLSILAIAHLSEEGIEYLNREFQERVTRLPMNGVQAVRRYMSFDMPSLFALKAKQKDVPEAEQYKIKVLIQGHMHSTASFMRSDLVPDGLLFHTTNAAKDRQVAFIASMDVETYKLSRTFLFRYHTLKAMRDILKTYGAGIPVHKRTPQWFLERYFHGFAYPPFCRWHRVNAMEDGESTDEDSSSDLDQVYISRPNDAQTHRPRHLRIVHRNEIWSIFASHSEWIFSHVQGHRDLKGKVDTQTWGMFLMRVSQLRQKAMLNEEIDGKWGLRDEQEGDNQTKVINTIDISALLPNHNILTHFFQPTPAASSSKATMTVSFEDHLDHIYDSDFSEMSSSPTPSHASIHYAAADAAAGSLPPLDPSLSALIPSEMFVVPALPADLIWHCPVGGGTCSYTINLCALSEDNLRLIQNCVSHEDVVHLQRKNWKSNHERTFMTFYEMVNAHWGDHLKELDIKHIRQGEATQTMAPCEVGADEGTQAATEVIKQQSPDF</sequence>
<name>A0AAD4MH80_9AGAM</name>
<keyword evidence="2" id="KW-1185">Reference proteome</keyword>
<dbReference type="Proteomes" id="UP001203297">
    <property type="component" value="Unassembled WGS sequence"/>
</dbReference>
<reference evidence="1" key="1">
    <citation type="journal article" date="2022" name="New Phytol.">
        <title>Evolutionary transition to the ectomycorrhizal habit in the genomes of a hyperdiverse lineage of mushroom-forming fungi.</title>
        <authorList>
            <person name="Looney B."/>
            <person name="Miyauchi S."/>
            <person name="Morin E."/>
            <person name="Drula E."/>
            <person name="Courty P.E."/>
            <person name="Kohler A."/>
            <person name="Kuo A."/>
            <person name="LaButti K."/>
            <person name="Pangilinan J."/>
            <person name="Lipzen A."/>
            <person name="Riley R."/>
            <person name="Andreopoulos W."/>
            <person name="He G."/>
            <person name="Johnson J."/>
            <person name="Nolan M."/>
            <person name="Tritt A."/>
            <person name="Barry K.W."/>
            <person name="Grigoriev I.V."/>
            <person name="Nagy L.G."/>
            <person name="Hibbett D."/>
            <person name="Henrissat B."/>
            <person name="Matheny P.B."/>
            <person name="Labbe J."/>
            <person name="Martin F.M."/>
        </authorList>
    </citation>
    <scope>NUCLEOTIDE SEQUENCE</scope>
    <source>
        <strain evidence="1">BPL690</strain>
    </source>
</reference>